<dbReference type="RefSeq" id="WP_206970021.1">
    <property type="nucleotide sequence ID" value="NZ_JAFLRJ010001331.1"/>
</dbReference>
<dbReference type="SUPFAM" id="SSF48403">
    <property type="entry name" value="Ankyrin repeat"/>
    <property type="match status" value="1"/>
</dbReference>
<evidence type="ECO:0000256" key="2">
    <source>
        <dbReference type="ARBA" id="ARBA00023043"/>
    </source>
</evidence>
<dbReference type="PROSITE" id="PS50088">
    <property type="entry name" value="ANK_REPEAT"/>
    <property type="match status" value="1"/>
</dbReference>
<dbReference type="Pfam" id="PF12796">
    <property type="entry name" value="Ank_2"/>
    <property type="match status" value="1"/>
</dbReference>
<dbReference type="Proteomes" id="UP000664167">
    <property type="component" value="Unassembled WGS sequence"/>
</dbReference>
<accession>A0A939FHI7</accession>
<keyword evidence="1" id="KW-0677">Repeat</keyword>
<dbReference type="Gene3D" id="1.25.40.20">
    <property type="entry name" value="Ankyrin repeat-containing domain"/>
    <property type="match status" value="1"/>
</dbReference>
<sequence length="95" mass="9613">PGIVRLLLAAGADPNRPSGDDTVDLPLCGAASGGHTEVVRALLAAGAEPDLREELDFTAMTWAAQKGYGKTAEVLLAHGADPDPPGPGRSGSAPW</sequence>
<evidence type="ECO:0000313" key="4">
    <source>
        <dbReference type="EMBL" id="MBO0518184.1"/>
    </source>
</evidence>
<evidence type="ECO:0000313" key="5">
    <source>
        <dbReference type="Proteomes" id="UP000664167"/>
    </source>
</evidence>
<dbReference type="InterPro" id="IPR036770">
    <property type="entry name" value="Ankyrin_rpt-contain_sf"/>
</dbReference>
<dbReference type="EMBL" id="JAFLRJ010001331">
    <property type="protein sequence ID" value="MBO0518184.1"/>
    <property type="molecule type" value="Genomic_DNA"/>
</dbReference>
<evidence type="ECO:0000256" key="1">
    <source>
        <dbReference type="ARBA" id="ARBA00022737"/>
    </source>
</evidence>
<evidence type="ECO:0000256" key="3">
    <source>
        <dbReference type="PROSITE-ProRule" id="PRU00023"/>
    </source>
</evidence>
<protein>
    <submittedName>
        <fullName evidence="4">Ankyrin repeat domain-containing protein</fullName>
    </submittedName>
</protein>
<feature type="non-terminal residue" evidence="4">
    <location>
        <position position="95"/>
    </location>
</feature>
<dbReference type="SMART" id="SM00248">
    <property type="entry name" value="ANK"/>
    <property type="match status" value="2"/>
</dbReference>
<proteinExistence type="predicted"/>
<reference evidence="4" key="1">
    <citation type="submission" date="2021-03" db="EMBL/GenBank/DDBJ databases">
        <title>Streptomyces poriferae sp. nov., a novel marine sponge-derived Actinobacteria species with anti-MRSA activity.</title>
        <authorList>
            <person name="Sandoval-Powers M."/>
            <person name="Kralova S."/>
            <person name="Nguyen G.-S."/>
            <person name="Fawwal D."/>
            <person name="Degnes K."/>
            <person name="Klinkenberg G."/>
            <person name="Sletta H."/>
            <person name="Wentzel A."/>
            <person name="Liles M.R."/>
        </authorList>
    </citation>
    <scope>NUCLEOTIDE SEQUENCE</scope>
    <source>
        <strain evidence="4">DSM 41794</strain>
    </source>
</reference>
<dbReference type="InterPro" id="IPR002110">
    <property type="entry name" value="Ankyrin_rpt"/>
</dbReference>
<feature type="non-terminal residue" evidence="4">
    <location>
        <position position="1"/>
    </location>
</feature>
<dbReference type="PANTHER" id="PTHR24171">
    <property type="entry name" value="ANKYRIN REPEAT DOMAIN-CONTAINING PROTEIN 39-RELATED"/>
    <property type="match status" value="1"/>
</dbReference>
<comment type="caution">
    <text evidence="4">The sequence shown here is derived from an EMBL/GenBank/DDBJ whole genome shotgun (WGS) entry which is preliminary data.</text>
</comment>
<keyword evidence="2 3" id="KW-0040">ANK repeat</keyword>
<name>A0A939FHI7_9ACTN</name>
<gene>
    <name evidence="4" type="ORF">J0695_41700</name>
</gene>
<keyword evidence="5" id="KW-1185">Reference proteome</keyword>
<dbReference type="AlphaFoldDB" id="A0A939FHI7"/>
<feature type="repeat" description="ANK" evidence="3">
    <location>
        <begin position="22"/>
        <end position="54"/>
    </location>
</feature>
<organism evidence="4 5">
    <name type="scientific">Streptomyces beijiangensis</name>
    <dbReference type="NCBI Taxonomy" id="163361"/>
    <lineage>
        <taxon>Bacteria</taxon>
        <taxon>Bacillati</taxon>
        <taxon>Actinomycetota</taxon>
        <taxon>Actinomycetes</taxon>
        <taxon>Kitasatosporales</taxon>
        <taxon>Streptomycetaceae</taxon>
        <taxon>Streptomyces</taxon>
    </lineage>
</organism>